<feature type="compositionally biased region" description="Polar residues" evidence="1">
    <location>
        <begin position="77"/>
        <end position="86"/>
    </location>
</feature>
<feature type="compositionally biased region" description="Polar residues" evidence="1">
    <location>
        <begin position="207"/>
        <end position="225"/>
    </location>
</feature>
<keyword evidence="2" id="KW-0472">Membrane</keyword>
<protein>
    <recommendedName>
        <fullName evidence="4">Translation initiation factor IF-2</fullName>
    </recommendedName>
</protein>
<organism evidence="3">
    <name type="scientific">Streptomyces sp. NBC_00093</name>
    <dbReference type="NCBI Taxonomy" id="2975649"/>
    <lineage>
        <taxon>Bacteria</taxon>
        <taxon>Bacillati</taxon>
        <taxon>Actinomycetota</taxon>
        <taxon>Actinomycetes</taxon>
        <taxon>Kitasatosporales</taxon>
        <taxon>Streptomycetaceae</taxon>
        <taxon>Streptomyces</taxon>
    </lineage>
</organism>
<evidence type="ECO:0000256" key="2">
    <source>
        <dbReference type="SAM" id="Phobius"/>
    </source>
</evidence>
<proteinExistence type="predicted"/>
<accession>A0AAU2A487</accession>
<evidence type="ECO:0000256" key="1">
    <source>
        <dbReference type="SAM" id="MobiDB-lite"/>
    </source>
</evidence>
<sequence>MRVKKWREDAQPEWADSEAASGTQQLPGVAPGSTGPVPRQRHAGAPARPGRTGGRGAHAQPRQGGTGPAEPTGPTDSIASLSSRPWENTAEAGHTHDPHEVTVQLDGVGRQLEELLVRQAKEGADAGAGDGPVFVDETGRRSRRYRRIGIVVGIACAVYAAVIVGTLLSGNSDAPWLPVPGQQDEQPAGKVDTSPLPADSVLPSDSAGVTPTPEASVSTGATPSQGSTAATPGASSSAANPGPSVEPKPSSSATVPGPGTTSSDPDPEPSATVSNSPEPSPSETVGSSPDPSESPATDGGADGGTVAGGTTDPTPIAESPAEPSATGSAGDPVSASEPATTTA</sequence>
<name>A0AAU2A487_9ACTN</name>
<gene>
    <name evidence="3" type="ORF">OHA22_29755</name>
</gene>
<feature type="compositionally biased region" description="Low complexity" evidence="1">
    <location>
        <begin position="226"/>
        <end position="243"/>
    </location>
</feature>
<feature type="compositionally biased region" description="Polar residues" evidence="1">
    <location>
        <begin position="249"/>
        <end position="264"/>
    </location>
</feature>
<evidence type="ECO:0008006" key="4">
    <source>
        <dbReference type="Google" id="ProtNLM"/>
    </source>
</evidence>
<feature type="region of interest" description="Disordered" evidence="1">
    <location>
        <begin position="177"/>
        <end position="343"/>
    </location>
</feature>
<keyword evidence="2" id="KW-1133">Transmembrane helix</keyword>
<dbReference type="EMBL" id="CP108222">
    <property type="protein sequence ID" value="WTT19413.1"/>
    <property type="molecule type" value="Genomic_DNA"/>
</dbReference>
<feature type="compositionally biased region" description="Polar residues" evidence="1">
    <location>
        <begin position="271"/>
        <end position="291"/>
    </location>
</feature>
<evidence type="ECO:0000313" key="3">
    <source>
        <dbReference type="EMBL" id="WTT19413.1"/>
    </source>
</evidence>
<feature type="compositionally biased region" description="Basic and acidic residues" evidence="1">
    <location>
        <begin position="1"/>
        <end position="10"/>
    </location>
</feature>
<keyword evidence="2" id="KW-0812">Transmembrane</keyword>
<feature type="region of interest" description="Disordered" evidence="1">
    <location>
        <begin position="1"/>
        <end position="99"/>
    </location>
</feature>
<reference evidence="3" key="1">
    <citation type="submission" date="2022-10" db="EMBL/GenBank/DDBJ databases">
        <title>The complete genomes of actinobacterial strains from the NBC collection.</title>
        <authorList>
            <person name="Joergensen T.S."/>
            <person name="Alvarez Arevalo M."/>
            <person name="Sterndorff E.B."/>
            <person name="Faurdal D."/>
            <person name="Vuksanovic O."/>
            <person name="Mourched A.-S."/>
            <person name="Charusanti P."/>
            <person name="Shaw S."/>
            <person name="Blin K."/>
            <person name="Weber T."/>
        </authorList>
    </citation>
    <scope>NUCLEOTIDE SEQUENCE</scope>
    <source>
        <strain evidence="3">NBC_00093</strain>
    </source>
</reference>
<dbReference type="AlphaFoldDB" id="A0AAU2A487"/>
<feature type="transmembrane region" description="Helical" evidence="2">
    <location>
        <begin position="148"/>
        <end position="168"/>
    </location>
</feature>